<dbReference type="AlphaFoldDB" id="A0A1U9UV98"/>
<dbReference type="GO" id="GO:0016874">
    <property type="term" value="F:ligase activity"/>
    <property type="evidence" value="ECO:0007669"/>
    <property type="project" value="UniProtKB-KW"/>
</dbReference>
<dbReference type="EMBL" id="CP017758">
    <property type="protein sequence ID" value="AQV96592.1"/>
    <property type="molecule type" value="Genomic_DNA"/>
</dbReference>
<dbReference type="KEGG" id="cuh:BJN34_22255"/>
<dbReference type="FunFam" id="3.30.300.30:FF:000008">
    <property type="entry name" value="2,3-dihydroxybenzoate-AMP ligase"/>
    <property type="match status" value="1"/>
</dbReference>
<dbReference type="Gene3D" id="3.40.50.12780">
    <property type="entry name" value="N-terminal domain of ligase-like"/>
    <property type="match status" value="1"/>
</dbReference>
<keyword evidence="2 7" id="KW-0436">Ligase</keyword>
<evidence type="ECO:0000313" key="7">
    <source>
        <dbReference type="EMBL" id="AQV96592.1"/>
    </source>
</evidence>
<organism evidence="7 8">
    <name type="scientific">Cupriavidus necator</name>
    <name type="common">Alcaligenes eutrophus</name>
    <name type="synonym">Ralstonia eutropha</name>
    <dbReference type="NCBI Taxonomy" id="106590"/>
    <lineage>
        <taxon>Bacteria</taxon>
        <taxon>Pseudomonadati</taxon>
        <taxon>Pseudomonadota</taxon>
        <taxon>Betaproteobacteria</taxon>
        <taxon>Burkholderiales</taxon>
        <taxon>Burkholderiaceae</taxon>
        <taxon>Cupriavidus</taxon>
    </lineage>
</organism>
<proteinExistence type="inferred from homology"/>
<comment type="similarity">
    <text evidence="1">Belongs to the ATP-dependent AMP-binding enzyme family.</text>
</comment>
<dbReference type="NCBIfam" id="NF004837">
    <property type="entry name" value="PRK06187.1"/>
    <property type="match status" value="1"/>
</dbReference>
<protein>
    <submittedName>
        <fullName evidence="7">Long-chain fatty acid--CoA ligase</fullName>
    </submittedName>
</protein>
<dbReference type="InterPro" id="IPR020845">
    <property type="entry name" value="AMP-binding_CS"/>
</dbReference>
<evidence type="ECO:0000256" key="4">
    <source>
        <dbReference type="ARBA" id="ARBA00023098"/>
    </source>
</evidence>
<dbReference type="SUPFAM" id="SSF56801">
    <property type="entry name" value="Acetyl-CoA synthetase-like"/>
    <property type="match status" value="1"/>
</dbReference>
<feature type="domain" description="AMP-dependent synthetase/ligase" evidence="5">
    <location>
        <begin position="18"/>
        <end position="398"/>
    </location>
</feature>
<dbReference type="GO" id="GO:0006631">
    <property type="term" value="P:fatty acid metabolic process"/>
    <property type="evidence" value="ECO:0007669"/>
    <property type="project" value="UniProtKB-KW"/>
</dbReference>
<dbReference type="NCBIfam" id="NF005426">
    <property type="entry name" value="PRK07008.1"/>
    <property type="match status" value="1"/>
</dbReference>
<sequence>MNHMMYMPLMISDAIVHAGRHHGRTEIVTRCVEGGLHRYTYRECERRSRQLASVLGKLDVKFGDRVGTLAWNTYRHLEIYFGTSGSGAVCHTVNPRLHLDQIAYIVNHANDRVVFFDLTFLPLVEQLAQHCPRVEKWVALAERAAMPDSSKLDLLCYEDLMVSVSPISTWPTFDECSPSALCYTSGSTGNPKGVMYTHRSTLLHCYAAAMPDSLNCSAKDVIMPVVPMFHVNAWGFPYIAAMVGAKLVLPGPNNDSESLYALLEEERVTFAAGVPTVWIDMLRYVEDTGAKFSTLSRIVIGGATTPPVLRESCRIAGIHAFPAWGMTETSPVGTCGTLLARHEDLLEDARERVLDKQGRALFGIDMKISAGKGTEQPWDGESCGELMVRGHWVVGEYFGQADTAHESGWFPTGDVATIDADGYLQITDRLKDVIKSGGEWISSIDIENIAASHPGVSMAACVSLPHPKWGERPVVFVVRRPESKVSRDEMLSFYSGRIAKWSIPDDVIFIDAMPINATGKIQKMRLREMLAESGVKAACVD</sequence>
<dbReference type="Gene3D" id="3.30.300.30">
    <property type="match status" value="1"/>
</dbReference>
<dbReference type="PANTHER" id="PTHR43859">
    <property type="entry name" value="ACYL-ACTIVATING ENZYME"/>
    <property type="match status" value="1"/>
</dbReference>
<evidence type="ECO:0000313" key="8">
    <source>
        <dbReference type="Proteomes" id="UP000189627"/>
    </source>
</evidence>
<feature type="domain" description="AMP-binding enzyme C-terminal" evidence="6">
    <location>
        <begin position="446"/>
        <end position="520"/>
    </location>
</feature>
<dbReference type="InterPro" id="IPR042099">
    <property type="entry name" value="ANL_N_sf"/>
</dbReference>
<dbReference type="PROSITE" id="PS00455">
    <property type="entry name" value="AMP_BINDING"/>
    <property type="match status" value="1"/>
</dbReference>
<gene>
    <name evidence="7" type="ORF">BJN34_22255</name>
</gene>
<evidence type="ECO:0000259" key="6">
    <source>
        <dbReference type="Pfam" id="PF13193"/>
    </source>
</evidence>
<evidence type="ECO:0000259" key="5">
    <source>
        <dbReference type="Pfam" id="PF00501"/>
    </source>
</evidence>
<evidence type="ECO:0000256" key="2">
    <source>
        <dbReference type="ARBA" id="ARBA00022598"/>
    </source>
</evidence>
<evidence type="ECO:0000256" key="1">
    <source>
        <dbReference type="ARBA" id="ARBA00006432"/>
    </source>
</evidence>
<evidence type="ECO:0000256" key="3">
    <source>
        <dbReference type="ARBA" id="ARBA00022832"/>
    </source>
</evidence>
<keyword evidence="4" id="KW-0443">Lipid metabolism</keyword>
<dbReference type="Proteomes" id="UP000189627">
    <property type="component" value="Chromosome 2"/>
</dbReference>
<dbReference type="InterPro" id="IPR045851">
    <property type="entry name" value="AMP-bd_C_sf"/>
</dbReference>
<dbReference type="InterPro" id="IPR000873">
    <property type="entry name" value="AMP-dep_synth/lig_dom"/>
</dbReference>
<dbReference type="PANTHER" id="PTHR43859:SF4">
    <property type="entry name" value="BUTANOATE--COA LIGASE AAE1-RELATED"/>
    <property type="match status" value="1"/>
</dbReference>
<reference evidence="8" key="1">
    <citation type="submission" date="2017-02" db="EMBL/GenBank/DDBJ databases">
        <title>Complete genome sequence of Cupriavidus necator strain NH9, a 3-chlorobenzoate degrader.</title>
        <authorList>
            <person name="Moriuchi R."/>
            <person name="Dohra H."/>
            <person name="Ogawa N."/>
        </authorList>
    </citation>
    <scope>NUCLEOTIDE SEQUENCE [LARGE SCALE GENOMIC DNA]</scope>
    <source>
        <strain evidence="8">NH9</strain>
    </source>
</reference>
<dbReference type="RefSeq" id="WP_234825091.1">
    <property type="nucleotide sequence ID" value="NZ_CP017758.1"/>
</dbReference>
<dbReference type="CDD" id="cd12119">
    <property type="entry name" value="ttLC_FACS_AlkK_like"/>
    <property type="match status" value="1"/>
</dbReference>
<dbReference type="InterPro" id="IPR025110">
    <property type="entry name" value="AMP-bd_C"/>
</dbReference>
<name>A0A1U9UV98_CUPNE</name>
<dbReference type="Pfam" id="PF00501">
    <property type="entry name" value="AMP-binding"/>
    <property type="match status" value="1"/>
</dbReference>
<dbReference type="Pfam" id="PF13193">
    <property type="entry name" value="AMP-binding_C"/>
    <property type="match status" value="1"/>
</dbReference>
<keyword evidence="3" id="KW-0276">Fatty acid metabolism</keyword>
<accession>A0A1U9UV98</accession>